<evidence type="ECO:0000313" key="3">
    <source>
        <dbReference type="Proteomes" id="UP000293874"/>
    </source>
</evidence>
<dbReference type="EMBL" id="SGXA01000001">
    <property type="protein sequence ID" value="RZS75305.1"/>
    <property type="molecule type" value="Genomic_DNA"/>
</dbReference>
<dbReference type="AlphaFoldDB" id="A0A4Q7N3E7"/>
<keyword evidence="1" id="KW-0812">Transmembrane</keyword>
<protein>
    <recommendedName>
        <fullName evidence="4">Cytochrome c oxidase subunit IIa family protein</fullName>
    </recommendedName>
</protein>
<comment type="caution">
    <text evidence="2">The sequence shown here is derived from an EMBL/GenBank/DDBJ whole genome shotgun (WGS) entry which is preliminary data.</text>
</comment>
<keyword evidence="1" id="KW-1133">Transmembrane helix</keyword>
<feature type="transmembrane region" description="Helical" evidence="1">
    <location>
        <begin position="20"/>
        <end position="39"/>
    </location>
</feature>
<sequence length="42" mass="4894">MTKNVLEMKKQNQLGENLKVALIALGFLALIMFLTYLYWYGL</sequence>
<proteinExistence type="predicted"/>
<keyword evidence="1" id="KW-0472">Membrane</keyword>
<name>A0A4Q7N3E7_9BACT</name>
<evidence type="ECO:0008006" key="4">
    <source>
        <dbReference type="Google" id="ProtNLM"/>
    </source>
</evidence>
<accession>A0A4Q7N3E7</accession>
<dbReference type="Proteomes" id="UP000293874">
    <property type="component" value="Unassembled WGS sequence"/>
</dbReference>
<gene>
    <name evidence="2" type="ORF">EV199_1169</name>
</gene>
<reference evidence="2 3" key="1">
    <citation type="submission" date="2019-02" db="EMBL/GenBank/DDBJ databases">
        <title>Genomic Encyclopedia of Type Strains, Phase IV (KMG-IV): sequencing the most valuable type-strain genomes for metagenomic binning, comparative biology and taxonomic classification.</title>
        <authorList>
            <person name="Goeker M."/>
        </authorList>
    </citation>
    <scope>NUCLEOTIDE SEQUENCE [LARGE SCALE GENOMIC DNA]</scope>
    <source>
        <strain evidence="2 3">DSM 18116</strain>
    </source>
</reference>
<evidence type="ECO:0000313" key="2">
    <source>
        <dbReference type="EMBL" id="RZS75305.1"/>
    </source>
</evidence>
<evidence type="ECO:0000256" key="1">
    <source>
        <dbReference type="SAM" id="Phobius"/>
    </source>
</evidence>
<keyword evidence="3" id="KW-1185">Reference proteome</keyword>
<organism evidence="2 3">
    <name type="scientific">Pseudobacter ginsenosidimutans</name>
    <dbReference type="NCBI Taxonomy" id="661488"/>
    <lineage>
        <taxon>Bacteria</taxon>
        <taxon>Pseudomonadati</taxon>
        <taxon>Bacteroidota</taxon>
        <taxon>Chitinophagia</taxon>
        <taxon>Chitinophagales</taxon>
        <taxon>Chitinophagaceae</taxon>
        <taxon>Pseudobacter</taxon>
    </lineage>
</organism>